<dbReference type="EMBL" id="JAWDGP010006785">
    <property type="protein sequence ID" value="KAK3735470.1"/>
    <property type="molecule type" value="Genomic_DNA"/>
</dbReference>
<keyword evidence="2" id="KW-1133">Transmembrane helix</keyword>
<evidence type="ECO:0000256" key="1">
    <source>
        <dbReference type="SAM" id="MobiDB-lite"/>
    </source>
</evidence>
<protein>
    <submittedName>
        <fullName evidence="3">Uncharacterized protein</fullName>
    </submittedName>
</protein>
<feature type="region of interest" description="Disordered" evidence="1">
    <location>
        <begin position="37"/>
        <end position="94"/>
    </location>
</feature>
<proteinExistence type="predicted"/>
<comment type="caution">
    <text evidence="3">The sequence shown here is derived from an EMBL/GenBank/DDBJ whole genome shotgun (WGS) entry which is preliminary data.</text>
</comment>
<evidence type="ECO:0000313" key="4">
    <source>
        <dbReference type="Proteomes" id="UP001283361"/>
    </source>
</evidence>
<keyword evidence="2" id="KW-0812">Transmembrane</keyword>
<keyword evidence="4" id="KW-1185">Reference proteome</keyword>
<keyword evidence="2" id="KW-0472">Membrane</keyword>
<organism evidence="3 4">
    <name type="scientific">Elysia crispata</name>
    <name type="common">lettuce slug</name>
    <dbReference type="NCBI Taxonomy" id="231223"/>
    <lineage>
        <taxon>Eukaryota</taxon>
        <taxon>Metazoa</taxon>
        <taxon>Spiralia</taxon>
        <taxon>Lophotrochozoa</taxon>
        <taxon>Mollusca</taxon>
        <taxon>Gastropoda</taxon>
        <taxon>Heterobranchia</taxon>
        <taxon>Euthyneura</taxon>
        <taxon>Panpulmonata</taxon>
        <taxon>Sacoglossa</taxon>
        <taxon>Placobranchoidea</taxon>
        <taxon>Plakobranchidae</taxon>
        <taxon>Elysia</taxon>
    </lineage>
</organism>
<feature type="compositionally biased region" description="Polar residues" evidence="1">
    <location>
        <begin position="71"/>
        <end position="82"/>
    </location>
</feature>
<feature type="non-terminal residue" evidence="3">
    <location>
        <position position="1"/>
    </location>
</feature>
<accession>A0AAE0Y7I1</accession>
<sequence>TVQLGVILGASVIALIICTILVGVFLRRCRKQKAKEVKDSISVSGTAAPSVGDHGRHEPSRTSEAGAFPTDSHTGQTSTSEPKSGKYLLKMFSK</sequence>
<gene>
    <name evidence="3" type="ORF">RRG08_018245</name>
</gene>
<feature type="transmembrane region" description="Helical" evidence="2">
    <location>
        <begin position="6"/>
        <end position="26"/>
    </location>
</feature>
<name>A0AAE0Y7I1_9GAST</name>
<dbReference type="AlphaFoldDB" id="A0AAE0Y7I1"/>
<evidence type="ECO:0000313" key="3">
    <source>
        <dbReference type="EMBL" id="KAK3735470.1"/>
    </source>
</evidence>
<evidence type="ECO:0000256" key="2">
    <source>
        <dbReference type="SAM" id="Phobius"/>
    </source>
</evidence>
<dbReference type="Proteomes" id="UP001283361">
    <property type="component" value="Unassembled WGS sequence"/>
</dbReference>
<reference evidence="3" key="1">
    <citation type="journal article" date="2023" name="G3 (Bethesda)">
        <title>A reference genome for the long-term kleptoplast-retaining sea slug Elysia crispata morphotype clarki.</title>
        <authorList>
            <person name="Eastman K.E."/>
            <person name="Pendleton A.L."/>
            <person name="Shaikh M.A."/>
            <person name="Suttiyut T."/>
            <person name="Ogas R."/>
            <person name="Tomko P."/>
            <person name="Gavelis G."/>
            <person name="Widhalm J.R."/>
            <person name="Wisecaver J.H."/>
        </authorList>
    </citation>
    <scope>NUCLEOTIDE SEQUENCE</scope>
    <source>
        <strain evidence="3">ECLA1</strain>
    </source>
</reference>